<feature type="transmembrane region" description="Helical" evidence="1">
    <location>
        <begin position="187"/>
        <end position="209"/>
    </location>
</feature>
<evidence type="ECO:0000313" key="3">
    <source>
        <dbReference type="Proteomes" id="UP000577707"/>
    </source>
</evidence>
<feature type="transmembrane region" description="Helical" evidence="1">
    <location>
        <begin position="45"/>
        <end position="70"/>
    </location>
</feature>
<evidence type="ECO:0000256" key="1">
    <source>
        <dbReference type="SAM" id="Phobius"/>
    </source>
</evidence>
<keyword evidence="1" id="KW-0472">Membrane</keyword>
<keyword evidence="1" id="KW-0812">Transmembrane</keyword>
<dbReference type="InterPro" id="IPR049713">
    <property type="entry name" value="Pr6Pr-like"/>
</dbReference>
<name>A0A7W5A4G0_9ACTN</name>
<proteinExistence type="predicted"/>
<dbReference type="AlphaFoldDB" id="A0A7W5A4G0"/>
<feature type="transmembrane region" description="Helical" evidence="1">
    <location>
        <begin position="111"/>
        <end position="130"/>
    </location>
</feature>
<dbReference type="Proteomes" id="UP000577707">
    <property type="component" value="Unassembled WGS sequence"/>
</dbReference>
<feature type="transmembrane region" description="Helical" evidence="1">
    <location>
        <begin position="137"/>
        <end position="158"/>
    </location>
</feature>
<sequence>MTRTWSILRLAMAVLILAAMTAEFRGALSTTPAEGSSTATVVVNYFSYFTIESNLFAAAALVCAGLWALTRRTEEPLWVAVLMAAATTFMAITGLVYNLLLRGLVPAAYPWANEVLHLIGPLFLVVDLFVAPPRRRLQWRAVGAIIAFPIVWAAYTLIRGEHVVSPRTGDPWWYPYPFLNHHLQGGYTVVVAYVIGIAAAFTLVAWGVVAAGRRRSTEAVADEDDAGLSPA</sequence>
<evidence type="ECO:0000313" key="2">
    <source>
        <dbReference type="EMBL" id="MBB3089506.1"/>
    </source>
</evidence>
<comment type="caution">
    <text evidence="2">The sequence shown here is derived from an EMBL/GenBank/DDBJ whole genome shotgun (WGS) entry which is preliminary data.</text>
</comment>
<gene>
    <name evidence="2" type="ORF">FHS12_002455</name>
</gene>
<keyword evidence="3" id="KW-1185">Reference proteome</keyword>
<feature type="transmembrane region" description="Helical" evidence="1">
    <location>
        <begin position="77"/>
        <end position="99"/>
    </location>
</feature>
<reference evidence="2 3" key="1">
    <citation type="submission" date="2020-08" db="EMBL/GenBank/DDBJ databases">
        <title>Genomic Encyclopedia of Type Strains, Phase III (KMG-III): the genomes of soil and plant-associated and newly described type strains.</title>
        <authorList>
            <person name="Whitman W."/>
        </authorList>
    </citation>
    <scope>NUCLEOTIDE SEQUENCE [LARGE SCALE GENOMIC DNA]</scope>
    <source>
        <strain evidence="2 3">CECT 3302</strain>
    </source>
</reference>
<dbReference type="RefSeq" id="WP_229788740.1">
    <property type="nucleotide sequence ID" value="NZ_BMQT01000007.1"/>
</dbReference>
<keyword evidence="1" id="KW-1133">Transmembrane helix</keyword>
<dbReference type="EMBL" id="JACHXG010000005">
    <property type="protein sequence ID" value="MBB3089506.1"/>
    <property type="molecule type" value="Genomic_DNA"/>
</dbReference>
<accession>A0A7W5A4G0</accession>
<dbReference type="NCBIfam" id="NF038065">
    <property type="entry name" value="Pr6Pr"/>
    <property type="match status" value="1"/>
</dbReference>
<organism evidence="2 3">
    <name type="scientific">Nocardioides albus</name>
    <dbReference type="NCBI Taxonomy" id="1841"/>
    <lineage>
        <taxon>Bacteria</taxon>
        <taxon>Bacillati</taxon>
        <taxon>Actinomycetota</taxon>
        <taxon>Actinomycetes</taxon>
        <taxon>Propionibacteriales</taxon>
        <taxon>Nocardioidaceae</taxon>
        <taxon>Nocardioides</taxon>
    </lineage>
</organism>
<evidence type="ECO:0008006" key="4">
    <source>
        <dbReference type="Google" id="ProtNLM"/>
    </source>
</evidence>
<protein>
    <recommendedName>
        <fullName evidence="4">Pr6Pr family membrane protein</fullName>
    </recommendedName>
</protein>